<dbReference type="AlphaFoldDB" id="A0A7C8N859"/>
<proteinExistence type="predicted"/>
<organism evidence="1 2">
    <name type="scientific">Orbilia oligospora</name>
    <name type="common">Nematode-trapping fungus</name>
    <name type="synonym">Arthrobotrys oligospora</name>
    <dbReference type="NCBI Taxonomy" id="2813651"/>
    <lineage>
        <taxon>Eukaryota</taxon>
        <taxon>Fungi</taxon>
        <taxon>Dikarya</taxon>
        <taxon>Ascomycota</taxon>
        <taxon>Pezizomycotina</taxon>
        <taxon>Orbiliomycetes</taxon>
        <taxon>Orbiliales</taxon>
        <taxon>Orbiliaceae</taxon>
        <taxon>Orbilia</taxon>
    </lineage>
</organism>
<protein>
    <submittedName>
        <fullName evidence="1">Uncharacterized protein</fullName>
    </submittedName>
</protein>
<accession>A0A7C8N859</accession>
<name>A0A7C8N859_ORBOL</name>
<gene>
    <name evidence="1" type="ORF">TWF102_007577</name>
</gene>
<dbReference type="Proteomes" id="UP000475325">
    <property type="component" value="Unassembled WGS sequence"/>
</dbReference>
<evidence type="ECO:0000313" key="1">
    <source>
        <dbReference type="EMBL" id="KAF3094461.1"/>
    </source>
</evidence>
<sequence>MQTSSSFRIENLLRVDLVGEFCTIVRCTPYSGVVSSAGVPGFMYELAPNWCFCNTRGESAVSGIAKRCRSLAVCRDVCGESAGSRLETVIYPSSEVTFYVCKLCLTRVDRDCMKRINRPGRNPNFSSDSFFLIPAIVLLELLSLSWPIV</sequence>
<evidence type="ECO:0000313" key="2">
    <source>
        <dbReference type="Proteomes" id="UP000475325"/>
    </source>
</evidence>
<comment type="caution">
    <text evidence="1">The sequence shown here is derived from an EMBL/GenBank/DDBJ whole genome shotgun (WGS) entry which is preliminary data.</text>
</comment>
<reference evidence="1 2" key="1">
    <citation type="submission" date="2019-06" db="EMBL/GenBank/DDBJ databases">
        <authorList>
            <person name="Palmer J.M."/>
        </authorList>
    </citation>
    <scope>NUCLEOTIDE SEQUENCE [LARGE SCALE GENOMIC DNA]</scope>
    <source>
        <strain evidence="1 2">TWF102</strain>
    </source>
</reference>
<dbReference type="EMBL" id="WIQW01000044">
    <property type="protein sequence ID" value="KAF3094461.1"/>
    <property type="molecule type" value="Genomic_DNA"/>
</dbReference>